<evidence type="ECO:0000256" key="2">
    <source>
        <dbReference type="ARBA" id="ARBA00022723"/>
    </source>
</evidence>
<accession>A0A1I7HZN6</accession>
<dbReference type="InterPro" id="IPR027417">
    <property type="entry name" value="P-loop_NTPase"/>
</dbReference>
<dbReference type="EC" id="5.6.2.4" evidence="10"/>
<dbReference type="GO" id="GO:0006310">
    <property type="term" value="P:DNA recombination"/>
    <property type="evidence" value="ECO:0007669"/>
    <property type="project" value="InterPro"/>
</dbReference>
<dbReference type="GO" id="GO:0043590">
    <property type="term" value="C:bacterial nucleoid"/>
    <property type="evidence" value="ECO:0007669"/>
    <property type="project" value="TreeGrafter"/>
</dbReference>
<dbReference type="InterPro" id="IPR032284">
    <property type="entry name" value="RecQ_Zn-bd"/>
</dbReference>
<proteinExistence type="inferred from homology"/>
<dbReference type="GO" id="GO:0043138">
    <property type="term" value="F:3'-5' DNA helicase activity"/>
    <property type="evidence" value="ECO:0007669"/>
    <property type="project" value="UniProtKB-EC"/>
</dbReference>
<dbReference type="InterPro" id="IPR001650">
    <property type="entry name" value="Helicase_C-like"/>
</dbReference>
<dbReference type="PANTHER" id="PTHR13710:SF105">
    <property type="entry name" value="ATP-DEPENDENT DNA HELICASE Q1"/>
    <property type="match status" value="1"/>
</dbReference>
<comment type="catalytic activity">
    <reaction evidence="9">
        <text>Couples ATP hydrolysis with the unwinding of duplex DNA by translocating in the 3'-5' direction.</text>
        <dbReference type="EC" id="5.6.2.4"/>
    </reaction>
</comment>
<evidence type="ECO:0000256" key="4">
    <source>
        <dbReference type="ARBA" id="ARBA00022801"/>
    </source>
</evidence>
<sequence length="632" mass="72080">MKTPLEVLQTYWQFDAFRDTQEDIINTVLNNKNTVALLPTGGGKTICFQVPALVKEGICIVVSPLVALINEQVTKLKEKGIKAIALTGGISSNELDSLLDNAIYGNYKFLYISPERLQQEIVIERIKQMNVSLIAIDEAHCISQWGNDFRPAYRNCNILKELFPEIPTIALTASATPKVLEDIQENLGIKDAKVFKSSFARPNVAYMTFKDENVIYKTIQILRKNPGSSIIYVRNRKATKDISEKLQKEKIAAAYFHGGLSTKEKNEKLQKWLHNEIQVMVATNAFGMGIDKPDVRTVIHLTYPDSIESYFQEAGRGGRDGKKAFAVLLKNRFEEQQAIKQYISVLPTLKEIKYIYKKLNNYFQISFGEGTETNYPFQFNDFCSTYELPQAKTFQTLKLLDQFSIISLTENFREKHTIHISVSYYVYEEYLRKNPLFQKPMEAIIRTYGGIFEGATQINPDLIAKKCGVKVSQLESILNQLEADYVIEYTATKTDAEILFLVPREDDQTINGIAKQILAQQNHIKEQVKSTVHFINNDEVCKSIQLLSYFGEKNTTPCGICSVCIAQKRNSTPALYDIIKDDILKKIQTKALTSQSICSLLTYKEDHIIDSLQRMLSENTIHINDRNEYYIK</sequence>
<dbReference type="GO" id="GO:0030894">
    <property type="term" value="C:replisome"/>
    <property type="evidence" value="ECO:0007669"/>
    <property type="project" value="TreeGrafter"/>
</dbReference>
<comment type="similarity">
    <text evidence="1">Belongs to the helicase family. RecQ subfamily.</text>
</comment>
<dbReference type="Pfam" id="PF00271">
    <property type="entry name" value="Helicase_C"/>
    <property type="match status" value="1"/>
</dbReference>
<dbReference type="InterPro" id="IPR004589">
    <property type="entry name" value="DNA_helicase_ATP-dep_RecQ"/>
</dbReference>
<evidence type="ECO:0000256" key="10">
    <source>
        <dbReference type="ARBA" id="ARBA00034808"/>
    </source>
</evidence>
<evidence type="ECO:0000256" key="6">
    <source>
        <dbReference type="ARBA" id="ARBA00022840"/>
    </source>
</evidence>
<feature type="domain" description="Helicase C-terminal" evidence="14">
    <location>
        <begin position="214"/>
        <end position="363"/>
    </location>
</feature>
<dbReference type="SUPFAM" id="SSF52540">
    <property type="entry name" value="P-loop containing nucleoside triphosphate hydrolases"/>
    <property type="match status" value="1"/>
</dbReference>
<dbReference type="PROSITE" id="PS51192">
    <property type="entry name" value="HELICASE_ATP_BIND_1"/>
    <property type="match status" value="1"/>
</dbReference>
<dbReference type="Gene3D" id="1.10.10.10">
    <property type="entry name" value="Winged helix-like DNA-binding domain superfamily/Winged helix DNA-binding domain"/>
    <property type="match status" value="1"/>
</dbReference>
<gene>
    <name evidence="15" type="ORF">SAMN05216480_1127</name>
</gene>
<keyword evidence="3" id="KW-0547">Nucleotide-binding</keyword>
<keyword evidence="4" id="KW-0378">Hydrolase</keyword>
<dbReference type="InterPro" id="IPR036388">
    <property type="entry name" value="WH-like_DNA-bd_sf"/>
</dbReference>
<dbReference type="InterPro" id="IPR014001">
    <property type="entry name" value="Helicase_ATP-bd"/>
</dbReference>
<evidence type="ECO:0000256" key="7">
    <source>
        <dbReference type="ARBA" id="ARBA00023125"/>
    </source>
</evidence>
<keyword evidence="6" id="KW-0067">ATP-binding</keyword>
<dbReference type="GO" id="GO:0009378">
    <property type="term" value="F:four-way junction helicase activity"/>
    <property type="evidence" value="ECO:0007669"/>
    <property type="project" value="TreeGrafter"/>
</dbReference>
<dbReference type="CDD" id="cd17920">
    <property type="entry name" value="DEXHc_RecQ"/>
    <property type="match status" value="1"/>
</dbReference>
<dbReference type="GO" id="GO:0005737">
    <property type="term" value="C:cytoplasm"/>
    <property type="evidence" value="ECO:0007669"/>
    <property type="project" value="TreeGrafter"/>
</dbReference>
<dbReference type="EMBL" id="FPBK01000012">
    <property type="protein sequence ID" value="SFU66174.1"/>
    <property type="molecule type" value="Genomic_DNA"/>
</dbReference>
<feature type="domain" description="Helicase ATP-binding" evidence="13">
    <location>
        <begin position="25"/>
        <end position="193"/>
    </location>
</feature>
<dbReference type="InterPro" id="IPR011545">
    <property type="entry name" value="DEAD/DEAH_box_helicase_dom"/>
</dbReference>
<evidence type="ECO:0000313" key="16">
    <source>
        <dbReference type="Proteomes" id="UP000199138"/>
    </source>
</evidence>
<evidence type="ECO:0000256" key="9">
    <source>
        <dbReference type="ARBA" id="ARBA00034617"/>
    </source>
</evidence>
<keyword evidence="16" id="KW-1185">Reference proteome</keyword>
<protein>
    <recommendedName>
        <fullName evidence="11">ATP-dependent DNA helicase RecQ</fullName>
        <ecNumber evidence="10">5.6.2.4</ecNumber>
    </recommendedName>
    <alternativeName>
        <fullName evidence="12">DNA 3'-5' helicase RecQ</fullName>
    </alternativeName>
</protein>
<dbReference type="Pfam" id="PF16124">
    <property type="entry name" value="RecQ_Zn_bind"/>
    <property type="match status" value="1"/>
</dbReference>
<dbReference type="GO" id="GO:0016787">
    <property type="term" value="F:hydrolase activity"/>
    <property type="evidence" value="ECO:0007669"/>
    <property type="project" value="UniProtKB-KW"/>
</dbReference>
<keyword evidence="5 15" id="KW-0347">Helicase</keyword>
<dbReference type="PROSITE" id="PS51194">
    <property type="entry name" value="HELICASE_CTER"/>
    <property type="match status" value="1"/>
</dbReference>
<evidence type="ECO:0000259" key="14">
    <source>
        <dbReference type="PROSITE" id="PS51194"/>
    </source>
</evidence>
<dbReference type="GO" id="GO:0006281">
    <property type="term" value="P:DNA repair"/>
    <property type="evidence" value="ECO:0007669"/>
    <property type="project" value="TreeGrafter"/>
</dbReference>
<evidence type="ECO:0000256" key="11">
    <source>
        <dbReference type="ARBA" id="ARBA00044535"/>
    </source>
</evidence>
<keyword evidence="8" id="KW-0413">Isomerase</keyword>
<dbReference type="NCBIfam" id="TIGR00614">
    <property type="entry name" value="recQ_fam"/>
    <property type="match status" value="1"/>
</dbReference>
<keyword evidence="2" id="KW-0479">Metal-binding</keyword>
<dbReference type="Gene3D" id="3.40.50.300">
    <property type="entry name" value="P-loop containing nucleotide triphosphate hydrolases"/>
    <property type="match status" value="2"/>
</dbReference>
<evidence type="ECO:0000256" key="3">
    <source>
        <dbReference type="ARBA" id="ARBA00022741"/>
    </source>
</evidence>
<dbReference type="GO" id="GO:0005524">
    <property type="term" value="F:ATP binding"/>
    <property type="evidence" value="ECO:0007669"/>
    <property type="project" value="UniProtKB-KW"/>
</dbReference>
<dbReference type="GO" id="GO:0046872">
    <property type="term" value="F:metal ion binding"/>
    <property type="evidence" value="ECO:0007669"/>
    <property type="project" value="UniProtKB-KW"/>
</dbReference>
<evidence type="ECO:0000256" key="12">
    <source>
        <dbReference type="ARBA" id="ARBA00044550"/>
    </source>
</evidence>
<dbReference type="SMART" id="SM00490">
    <property type="entry name" value="HELICc"/>
    <property type="match status" value="1"/>
</dbReference>
<dbReference type="PANTHER" id="PTHR13710">
    <property type="entry name" value="DNA HELICASE RECQ FAMILY MEMBER"/>
    <property type="match status" value="1"/>
</dbReference>
<dbReference type="OrthoDB" id="9763310at2"/>
<dbReference type="Pfam" id="PF00270">
    <property type="entry name" value="DEAD"/>
    <property type="match status" value="1"/>
</dbReference>
<keyword evidence="7" id="KW-0238">DNA-binding</keyword>
<evidence type="ECO:0000256" key="8">
    <source>
        <dbReference type="ARBA" id="ARBA00023235"/>
    </source>
</evidence>
<evidence type="ECO:0000256" key="1">
    <source>
        <dbReference type="ARBA" id="ARBA00005446"/>
    </source>
</evidence>
<organism evidence="15 16">
    <name type="scientific">Pustulibacterium marinum</name>
    <dbReference type="NCBI Taxonomy" id="1224947"/>
    <lineage>
        <taxon>Bacteria</taxon>
        <taxon>Pseudomonadati</taxon>
        <taxon>Bacteroidota</taxon>
        <taxon>Flavobacteriia</taxon>
        <taxon>Flavobacteriales</taxon>
        <taxon>Flavobacteriaceae</taxon>
        <taxon>Pustulibacterium</taxon>
    </lineage>
</organism>
<name>A0A1I7HZN6_9FLAO</name>
<dbReference type="GO" id="GO:0003677">
    <property type="term" value="F:DNA binding"/>
    <property type="evidence" value="ECO:0007669"/>
    <property type="project" value="UniProtKB-KW"/>
</dbReference>
<dbReference type="Proteomes" id="UP000199138">
    <property type="component" value="Unassembled WGS sequence"/>
</dbReference>
<dbReference type="SMART" id="SM00487">
    <property type="entry name" value="DEXDc"/>
    <property type="match status" value="1"/>
</dbReference>
<evidence type="ECO:0000259" key="13">
    <source>
        <dbReference type="PROSITE" id="PS51192"/>
    </source>
</evidence>
<dbReference type="STRING" id="1224947.SAMN05216480_1127"/>
<reference evidence="16" key="1">
    <citation type="submission" date="2016-10" db="EMBL/GenBank/DDBJ databases">
        <authorList>
            <person name="Varghese N."/>
            <person name="Submissions S."/>
        </authorList>
    </citation>
    <scope>NUCLEOTIDE SEQUENCE [LARGE SCALE GENOMIC DNA]</scope>
    <source>
        <strain evidence="16">CGMCC 1.12333</strain>
    </source>
</reference>
<evidence type="ECO:0000256" key="5">
    <source>
        <dbReference type="ARBA" id="ARBA00022806"/>
    </source>
</evidence>
<dbReference type="RefSeq" id="WP_093025807.1">
    <property type="nucleotide sequence ID" value="NZ_FPBK01000012.1"/>
</dbReference>
<dbReference type="FunFam" id="3.40.50.300:FF:001389">
    <property type="entry name" value="ATP-dependent DNA helicase RecQ"/>
    <property type="match status" value="1"/>
</dbReference>
<evidence type="ECO:0000313" key="15">
    <source>
        <dbReference type="EMBL" id="SFU66174.1"/>
    </source>
</evidence>
<dbReference type="AlphaFoldDB" id="A0A1I7HZN6"/>